<dbReference type="SUPFAM" id="SSF54236">
    <property type="entry name" value="Ubiquitin-like"/>
    <property type="match status" value="1"/>
</dbReference>
<sequence length="90" mass="10006">MADAPNDGQLQIKVKAQDGSEMFFKVKPSTKMGKVFAAYASKKSVEQRSVKFLFDGNRIKEDDTPESLGLENDDEVDAMLEMVGGHFFDV</sequence>
<dbReference type="OrthoDB" id="442921at2759"/>
<evidence type="ECO:0000313" key="3">
    <source>
        <dbReference type="EMBL" id="GHP09788.1"/>
    </source>
</evidence>
<dbReference type="PROSITE" id="PS50053">
    <property type="entry name" value="UBIQUITIN_2"/>
    <property type="match status" value="1"/>
</dbReference>
<dbReference type="GO" id="GO:0005634">
    <property type="term" value="C:nucleus"/>
    <property type="evidence" value="ECO:0007669"/>
    <property type="project" value="UniProtKB-SubCell"/>
</dbReference>
<dbReference type="InterPro" id="IPR029071">
    <property type="entry name" value="Ubiquitin-like_domsf"/>
</dbReference>
<comment type="subcellular location">
    <subcellularLocation>
        <location evidence="1">Nucleus</location>
    </subcellularLocation>
</comment>
<gene>
    <name evidence="3" type="ORF">PPROV_000852300</name>
</gene>
<reference evidence="3" key="1">
    <citation type="submission" date="2020-10" db="EMBL/GenBank/DDBJ databases">
        <title>Unveiling of a novel bifunctional photoreceptor, Dualchrome1, isolated from a cosmopolitan green alga.</title>
        <authorList>
            <person name="Suzuki S."/>
            <person name="Kawachi M."/>
        </authorList>
    </citation>
    <scope>NUCLEOTIDE SEQUENCE</scope>
    <source>
        <strain evidence="3">NIES 2893</strain>
    </source>
</reference>
<dbReference type="PANTHER" id="PTHR10562">
    <property type="entry name" value="SMALL UBIQUITIN-RELATED MODIFIER"/>
    <property type="match status" value="1"/>
</dbReference>
<name>A0A830HS18_9CHLO</name>
<comment type="similarity">
    <text evidence="1">Belongs to the ubiquitin family. SUMO subfamily.</text>
</comment>
<dbReference type="AlphaFoldDB" id="A0A830HS18"/>
<dbReference type="Gene3D" id="3.10.20.90">
    <property type="entry name" value="Phosphatidylinositol 3-kinase Catalytic Subunit, Chain A, domain 1"/>
    <property type="match status" value="1"/>
</dbReference>
<keyword evidence="1" id="KW-0833">Ubl conjugation pathway</keyword>
<comment type="caution">
    <text evidence="3">The sequence shown here is derived from an EMBL/GenBank/DDBJ whole genome shotgun (WGS) entry which is preliminary data.</text>
</comment>
<organism evidence="3 4">
    <name type="scientific">Pycnococcus provasolii</name>
    <dbReference type="NCBI Taxonomy" id="41880"/>
    <lineage>
        <taxon>Eukaryota</taxon>
        <taxon>Viridiplantae</taxon>
        <taxon>Chlorophyta</taxon>
        <taxon>Pseudoscourfieldiophyceae</taxon>
        <taxon>Pseudoscourfieldiales</taxon>
        <taxon>Pycnococcaceae</taxon>
        <taxon>Pycnococcus</taxon>
    </lineage>
</organism>
<dbReference type="InterPro" id="IPR000626">
    <property type="entry name" value="Ubiquitin-like_dom"/>
</dbReference>
<feature type="domain" description="Ubiquitin-like" evidence="2">
    <location>
        <begin position="10"/>
        <end position="85"/>
    </location>
</feature>
<protein>
    <recommendedName>
        <fullName evidence="1">Small ubiquitin-related modifier</fullName>
        <shortName evidence="1">SUMO</shortName>
    </recommendedName>
</protein>
<dbReference type="FunFam" id="3.10.20.90:FF:000202">
    <property type="entry name" value="Small ubiquitin-related modifier I"/>
    <property type="match status" value="1"/>
</dbReference>
<accession>A0A830HS18</accession>
<dbReference type="EMBL" id="BNJQ01000026">
    <property type="protein sequence ID" value="GHP09788.1"/>
    <property type="molecule type" value="Genomic_DNA"/>
</dbReference>
<dbReference type="SMART" id="SM00213">
    <property type="entry name" value="UBQ"/>
    <property type="match status" value="1"/>
</dbReference>
<dbReference type="Pfam" id="PF11976">
    <property type="entry name" value="Rad60-SLD"/>
    <property type="match status" value="1"/>
</dbReference>
<evidence type="ECO:0000313" key="4">
    <source>
        <dbReference type="Proteomes" id="UP000660262"/>
    </source>
</evidence>
<dbReference type="Proteomes" id="UP000660262">
    <property type="component" value="Unassembled WGS sequence"/>
</dbReference>
<evidence type="ECO:0000256" key="1">
    <source>
        <dbReference type="RuleBase" id="RU361190"/>
    </source>
</evidence>
<keyword evidence="1" id="KW-0539">Nucleus</keyword>
<dbReference type="InterPro" id="IPR022617">
    <property type="entry name" value="Rad60/SUMO-like_dom"/>
</dbReference>
<evidence type="ECO:0000259" key="2">
    <source>
        <dbReference type="PROSITE" id="PS50053"/>
    </source>
</evidence>
<proteinExistence type="inferred from homology"/>
<keyword evidence="4" id="KW-1185">Reference proteome</keyword>